<dbReference type="InterPro" id="IPR036691">
    <property type="entry name" value="Endo/exonu/phosph_ase_sf"/>
</dbReference>
<name>A0A9P1C9S3_9DINO</name>
<dbReference type="SUPFAM" id="SSF56219">
    <property type="entry name" value="DNase I-like"/>
    <property type="match status" value="1"/>
</dbReference>
<protein>
    <submittedName>
        <fullName evidence="2">RNase H type-1 domain-containing protein</fullName>
    </submittedName>
</protein>
<evidence type="ECO:0000313" key="3">
    <source>
        <dbReference type="Proteomes" id="UP001152797"/>
    </source>
</evidence>
<reference evidence="2 3" key="2">
    <citation type="submission" date="2024-05" db="EMBL/GenBank/DDBJ databases">
        <authorList>
            <person name="Chen Y."/>
            <person name="Shah S."/>
            <person name="Dougan E. K."/>
            <person name="Thang M."/>
            <person name="Chan C."/>
        </authorList>
    </citation>
    <scope>NUCLEOTIDE SEQUENCE [LARGE SCALE GENOMIC DNA]</scope>
</reference>
<gene>
    <name evidence="1" type="ORF">C1SCF055_LOCUS14799</name>
</gene>
<dbReference type="EMBL" id="CAMXCT020001176">
    <property type="protein sequence ID" value="CAL1140910.1"/>
    <property type="molecule type" value="Genomic_DNA"/>
</dbReference>
<evidence type="ECO:0000313" key="2">
    <source>
        <dbReference type="EMBL" id="CAL4774847.1"/>
    </source>
</evidence>
<dbReference type="EMBL" id="CAMXCT010001176">
    <property type="protein sequence ID" value="CAI3987535.1"/>
    <property type="molecule type" value="Genomic_DNA"/>
</dbReference>
<reference evidence="1" key="1">
    <citation type="submission" date="2022-10" db="EMBL/GenBank/DDBJ databases">
        <authorList>
            <person name="Chen Y."/>
            <person name="Dougan E. K."/>
            <person name="Chan C."/>
            <person name="Rhodes N."/>
            <person name="Thang M."/>
        </authorList>
    </citation>
    <scope>NUCLEOTIDE SEQUENCE</scope>
</reference>
<dbReference type="Gene3D" id="3.60.10.10">
    <property type="entry name" value="Endonuclease/exonuclease/phosphatase"/>
    <property type="match status" value="1"/>
</dbReference>
<keyword evidence="3" id="KW-1185">Reference proteome</keyword>
<evidence type="ECO:0000313" key="1">
    <source>
        <dbReference type="EMBL" id="CAI3987535.1"/>
    </source>
</evidence>
<accession>A0A9P1C9S3</accession>
<dbReference type="EMBL" id="CAMXCT030001176">
    <property type="protein sequence ID" value="CAL4774847.1"/>
    <property type="molecule type" value="Genomic_DNA"/>
</dbReference>
<dbReference type="Proteomes" id="UP001152797">
    <property type="component" value="Unassembled WGS sequence"/>
</dbReference>
<proteinExistence type="predicted"/>
<sequence>MARDPAQDQDVEIQVNVETASESRPIARDLKMMILKELLHQNGRHRAAFGPLLMNKAQIISVADLDRTCFPERSPLQCMIWHGDTEIRARLAIRNRHGLAFVIVINRVFVPPSQDPWEDEFEDAVFFQLGHQVISQKEGHVIGLIAGNPSLPLPTYVEILGPVTDHSLCQELRHWGHHGPAFLFGEHDKAVVFAPSFFDSDEGYHYILHNEDTTDENGAFLHSSPIPLSSLEIMQFLYKLDYWRAVVLKFECLNRNLFRIAFKNQCVQVQPSTLKSRPNTPWPELQPHGASGDGYYVMDQNAPTAQKPDHFIDFGLGDADFMNLFSSHHHVLSRDCTGMELPQVCQDVLGMCDDSIDFKDFDRLVIYCDGSSVNTHKYKSPLQAEEEGGGDTWAFLVLGERYDPPGLQCLGWTAQPTHYHHESPFHLGSDRVGADLAEKEALAWSALWRLSLNSKIPTCFRSDSQTSLGQAQGTLGCHANAELFAFLRGVFQALESFLPGEQLHLSHVAGHAGEGLWVPPPELPGALENATVPDEALPQMHDQVSFNISFCTANVNSLHRAPDGHAGKVQYLRRQFKQLCLIFLGLQETRSPEFSSCVDGVLRLAGGCSGHQQGVELWVNLSQPYAHVGGAPVYFHREDFRVVVKSSRILLVRGDSAYWSGWILVGYAPHSGLSLDVKEAFWNDLKAAVAPCGPGDHIFALLDANASPGEYDGVCVFREGLASSSSTRFLRDFLETHELCLPCTSDVHVGELTSWVSPDGQRDHCIDFVAIPRTLQRRCTISQAVPELDLGHGDWDHIAMCVELSWEETHLRRKAQQAFTLPFDPSSIDKDKVKLILQDYQPMDWCADVESHVQQFNQHVLEGLSSHCPRDRDRPKKHYIDPKTWELRRMKLKLKKKLQGLRIRSRDENKIVFFKAWKNVLQLSSEPLEAERVWTYANSLLCHGLRLAADLRRTAMQLKMLLKNAKKNEIKEVFETMDPRASASHILHSIKPILGPTNLKKIKSGTLPFLKKSNGEPCTLPNEALEEFLGHKGGFLQPLWKGKGPIDDPASFRSILISSHIGKALHRTLRESQCSIFETFLQTEQIGGRKKVPVNLGVHMCRAFMRAHKAAGDSVGMIYLDLKEAFYRIVRQLATGGNASDALLAKVCARFGLPEGVLHDLHCHLSQPAALLDAGLPQHARNAVQALHEDTFFRVKGQRDCCRTELGTRPGDCYADVIFSYIWCRILKLLQGELQRLDIGEEICTDEGIHVCADRALPAGVPRPFLGPTWMDDTCICVSSCTAIGVESKTIHAAGLLLQFCEQHALTPNLQKGKTEVLFAFQGTGSRSLKKKYFGPQSDQCMHILAEHGLKKIQVVSKYAHLGCMMHHKSDNRHEARKRIAIAQQTFTQHQRYLLRNPQLSLKRRKYMHVWPAKSDFDRREVLVRTISKDIIKFLLSGEGPVLPTGRMIDLSPYDLELIEAIYLNIVENESETSSEDVVRFVIENHVISWTRCRDTLKQMLAELTSDDIEILAEHRRDLRDVLERLQQPDAWTFLQDTVRAKSGALQSVEHYEAVFEQHLHDHHDPIWSIPRPMGRERFIIHAFSGRRRPGDVQFFLDGLQAQPDGTSIFTISLDVIIDEEFGDVSRESVRDFWLRGIRERAVIGMLAGPPCETWSQARGKSLSSSSNLLHRKAPRIIRDRTCLWGKAALALRELEQLHLGNLLLLFTIEMLIHLAVQGGVGAMEHPAPPNDEALASVWHLFIIRYLCAWPEFLRIELAQGLWGATSPKPTSLLLLNLPKMPQVLRSWQVTKCLPGAKSIGQNEDGSWRTSQLKEYPPALCAGLAQGLFEAINDHKVDSALTMDGNFRAQA</sequence>
<feature type="non-terminal residue" evidence="1">
    <location>
        <position position="1851"/>
    </location>
</feature>
<organism evidence="1">
    <name type="scientific">Cladocopium goreaui</name>
    <dbReference type="NCBI Taxonomy" id="2562237"/>
    <lineage>
        <taxon>Eukaryota</taxon>
        <taxon>Sar</taxon>
        <taxon>Alveolata</taxon>
        <taxon>Dinophyceae</taxon>
        <taxon>Suessiales</taxon>
        <taxon>Symbiodiniaceae</taxon>
        <taxon>Cladocopium</taxon>
    </lineage>
</organism>
<comment type="caution">
    <text evidence="1">The sequence shown here is derived from an EMBL/GenBank/DDBJ whole genome shotgun (WGS) entry which is preliminary data.</text>
</comment>